<reference evidence="1" key="1">
    <citation type="journal article" date="2014" name="Int. J. Syst. Evol. Microbiol.">
        <title>Complete genome sequence of Corynebacterium casei LMG S-19264T (=DSM 44701T), isolated from a smear-ripened cheese.</title>
        <authorList>
            <consortium name="US DOE Joint Genome Institute (JGI-PGF)"/>
            <person name="Walter F."/>
            <person name="Albersmeier A."/>
            <person name="Kalinowski J."/>
            <person name="Ruckert C."/>
        </authorList>
    </citation>
    <scope>NUCLEOTIDE SEQUENCE</scope>
    <source>
        <strain evidence="1">KCTC 12870</strain>
    </source>
</reference>
<sequence length="42" mass="4646">MNTAEIIRMDEGHAKRPNILFIFSNDMGYETVGGLAYAIKSA</sequence>
<name>A0A8J3DEJ1_9BACT</name>
<evidence type="ECO:0000313" key="1">
    <source>
        <dbReference type="EMBL" id="GHC09756.1"/>
    </source>
</evidence>
<accession>A0A8J3DEJ1</accession>
<keyword evidence="2" id="KW-1185">Reference proteome</keyword>
<comment type="caution">
    <text evidence="1">The sequence shown here is derived from an EMBL/GenBank/DDBJ whole genome shotgun (WGS) entry which is preliminary data.</text>
</comment>
<evidence type="ECO:0000313" key="2">
    <source>
        <dbReference type="Proteomes" id="UP000642829"/>
    </source>
</evidence>
<reference evidence="1" key="2">
    <citation type="submission" date="2020-09" db="EMBL/GenBank/DDBJ databases">
        <authorList>
            <person name="Sun Q."/>
            <person name="Kim S."/>
        </authorList>
    </citation>
    <scope>NUCLEOTIDE SEQUENCE</scope>
    <source>
        <strain evidence="1">KCTC 12870</strain>
    </source>
</reference>
<dbReference type="Proteomes" id="UP000642829">
    <property type="component" value="Unassembled WGS sequence"/>
</dbReference>
<organism evidence="1 2">
    <name type="scientific">Cerasicoccus arenae</name>
    <dbReference type="NCBI Taxonomy" id="424488"/>
    <lineage>
        <taxon>Bacteria</taxon>
        <taxon>Pseudomonadati</taxon>
        <taxon>Verrucomicrobiota</taxon>
        <taxon>Opitutia</taxon>
        <taxon>Puniceicoccales</taxon>
        <taxon>Cerasicoccaceae</taxon>
        <taxon>Cerasicoccus</taxon>
    </lineage>
</organism>
<dbReference type="AlphaFoldDB" id="A0A8J3DEJ1"/>
<gene>
    <name evidence="1" type="ORF">GCM10007047_28820</name>
</gene>
<protein>
    <submittedName>
        <fullName evidence="1">Uncharacterized protein</fullName>
    </submittedName>
</protein>
<proteinExistence type="predicted"/>
<dbReference type="EMBL" id="BMXG01000022">
    <property type="protein sequence ID" value="GHC09756.1"/>
    <property type="molecule type" value="Genomic_DNA"/>
</dbReference>